<gene>
    <name evidence="2" type="ORF">ILUMI_06858</name>
</gene>
<feature type="region of interest" description="Disordered" evidence="1">
    <location>
        <begin position="23"/>
        <end position="43"/>
    </location>
</feature>
<sequence length="67" mass="7384">MTENTGKCLSLKEFRLAVANGLIGADPETPQQGRKSTEKPVNKLKIQVPLERRLDKSAHMPVHGTNC</sequence>
<dbReference type="Proteomes" id="UP000801492">
    <property type="component" value="Unassembled WGS sequence"/>
</dbReference>
<feature type="non-terminal residue" evidence="2">
    <location>
        <position position="67"/>
    </location>
</feature>
<evidence type="ECO:0000256" key="1">
    <source>
        <dbReference type="SAM" id="MobiDB-lite"/>
    </source>
</evidence>
<evidence type="ECO:0000313" key="2">
    <source>
        <dbReference type="EMBL" id="KAF2899317.1"/>
    </source>
</evidence>
<comment type="caution">
    <text evidence="2">The sequence shown here is derived from an EMBL/GenBank/DDBJ whole genome shotgun (WGS) entry which is preliminary data.</text>
</comment>
<reference evidence="2" key="1">
    <citation type="submission" date="2019-08" db="EMBL/GenBank/DDBJ databases">
        <title>The genome of the North American firefly Photinus pyralis.</title>
        <authorList>
            <consortium name="Photinus pyralis genome working group"/>
            <person name="Fallon T.R."/>
            <person name="Sander Lower S.E."/>
            <person name="Weng J.-K."/>
        </authorList>
    </citation>
    <scope>NUCLEOTIDE SEQUENCE</scope>
    <source>
        <strain evidence="2">TRF0915ILg1</strain>
        <tissue evidence="2">Whole body</tissue>
    </source>
</reference>
<proteinExistence type="predicted"/>
<keyword evidence="3" id="KW-1185">Reference proteome</keyword>
<protein>
    <submittedName>
        <fullName evidence="2">Uncharacterized protein</fullName>
    </submittedName>
</protein>
<dbReference type="OrthoDB" id="6609151at2759"/>
<evidence type="ECO:0000313" key="3">
    <source>
        <dbReference type="Proteomes" id="UP000801492"/>
    </source>
</evidence>
<accession>A0A8K0DAB7</accession>
<name>A0A8K0DAB7_IGNLU</name>
<organism evidence="2 3">
    <name type="scientific">Ignelater luminosus</name>
    <name type="common">Cucubano</name>
    <name type="synonym">Pyrophorus luminosus</name>
    <dbReference type="NCBI Taxonomy" id="2038154"/>
    <lineage>
        <taxon>Eukaryota</taxon>
        <taxon>Metazoa</taxon>
        <taxon>Ecdysozoa</taxon>
        <taxon>Arthropoda</taxon>
        <taxon>Hexapoda</taxon>
        <taxon>Insecta</taxon>
        <taxon>Pterygota</taxon>
        <taxon>Neoptera</taxon>
        <taxon>Endopterygota</taxon>
        <taxon>Coleoptera</taxon>
        <taxon>Polyphaga</taxon>
        <taxon>Elateriformia</taxon>
        <taxon>Elateroidea</taxon>
        <taxon>Elateridae</taxon>
        <taxon>Agrypninae</taxon>
        <taxon>Pyrophorini</taxon>
        <taxon>Ignelater</taxon>
    </lineage>
</organism>
<dbReference type="AlphaFoldDB" id="A0A8K0DAB7"/>
<dbReference type="EMBL" id="VTPC01002887">
    <property type="protein sequence ID" value="KAF2899317.1"/>
    <property type="molecule type" value="Genomic_DNA"/>
</dbReference>